<keyword evidence="1" id="KW-1133">Transmembrane helix</keyword>
<gene>
    <name evidence="2" type="ORF">S12H4_01483</name>
</gene>
<dbReference type="EMBL" id="BARW01000298">
    <property type="protein sequence ID" value="GAI62344.1"/>
    <property type="molecule type" value="Genomic_DNA"/>
</dbReference>
<evidence type="ECO:0000256" key="1">
    <source>
        <dbReference type="SAM" id="Phobius"/>
    </source>
</evidence>
<keyword evidence="1" id="KW-0812">Transmembrane</keyword>
<dbReference type="AlphaFoldDB" id="X1S3F8"/>
<proteinExistence type="predicted"/>
<reference evidence="2" key="1">
    <citation type="journal article" date="2014" name="Front. Microbiol.">
        <title>High frequency of phylogenetically diverse reductive dehalogenase-homologous genes in deep subseafloor sedimentary metagenomes.</title>
        <authorList>
            <person name="Kawai M."/>
            <person name="Futagami T."/>
            <person name="Toyoda A."/>
            <person name="Takaki Y."/>
            <person name="Nishi S."/>
            <person name="Hori S."/>
            <person name="Arai W."/>
            <person name="Tsubouchi T."/>
            <person name="Morono Y."/>
            <person name="Uchiyama I."/>
            <person name="Ito T."/>
            <person name="Fujiyama A."/>
            <person name="Inagaki F."/>
            <person name="Takami H."/>
        </authorList>
    </citation>
    <scope>NUCLEOTIDE SEQUENCE</scope>
    <source>
        <strain evidence="2">Expedition CK06-06</strain>
    </source>
</reference>
<accession>X1S3F8</accession>
<protein>
    <submittedName>
        <fullName evidence="2">Uncharacterized protein</fullName>
    </submittedName>
</protein>
<feature type="transmembrane region" description="Helical" evidence="1">
    <location>
        <begin position="14"/>
        <end position="32"/>
    </location>
</feature>
<sequence length="133" mass="14841">MEYKIMYEWIKKHLPLLTTISVTIGILIFIYACEPKVQSLYREGTEVNRQELQLELDQFITLAQLRVADLDKQEQLRAVILQNALILVQGQPFNPVGLITGIAALYGITQGASNVGKVVKTAKAKRKANNGTT</sequence>
<comment type="caution">
    <text evidence="2">The sequence shown here is derived from an EMBL/GenBank/DDBJ whole genome shotgun (WGS) entry which is preliminary data.</text>
</comment>
<evidence type="ECO:0000313" key="2">
    <source>
        <dbReference type="EMBL" id="GAI62344.1"/>
    </source>
</evidence>
<name>X1S3F8_9ZZZZ</name>
<dbReference type="PROSITE" id="PS51257">
    <property type="entry name" value="PROKAR_LIPOPROTEIN"/>
    <property type="match status" value="1"/>
</dbReference>
<organism evidence="2">
    <name type="scientific">marine sediment metagenome</name>
    <dbReference type="NCBI Taxonomy" id="412755"/>
    <lineage>
        <taxon>unclassified sequences</taxon>
        <taxon>metagenomes</taxon>
        <taxon>ecological metagenomes</taxon>
    </lineage>
</organism>
<keyword evidence="1" id="KW-0472">Membrane</keyword>